<evidence type="ECO:0000259" key="1">
    <source>
        <dbReference type="Pfam" id="PF03756"/>
    </source>
</evidence>
<dbReference type="Pfam" id="PF03756">
    <property type="entry name" value="AfsA"/>
    <property type="match status" value="1"/>
</dbReference>
<reference evidence="3" key="1">
    <citation type="submission" date="2020-12" db="EMBL/GenBank/DDBJ databases">
        <authorList>
            <person name="Wen Z.T."/>
        </authorList>
    </citation>
    <scope>NUCLEOTIDE SEQUENCE [LARGE SCALE GENOMIC DNA]</scope>
    <source>
        <strain evidence="3">27-3</strain>
    </source>
</reference>
<organism evidence="2 3">
    <name type="scientific">Streptococcus mutans</name>
    <dbReference type="NCBI Taxonomy" id="1309"/>
    <lineage>
        <taxon>Bacteria</taxon>
        <taxon>Bacillati</taxon>
        <taxon>Bacillota</taxon>
        <taxon>Bacilli</taxon>
        <taxon>Lactobacillales</taxon>
        <taxon>Streptococcaceae</taxon>
        <taxon>Streptococcus</taxon>
    </lineage>
</organism>
<proteinExistence type="predicted"/>
<sequence>MKDILQNNFDNVFTICKTKRAEVSNSQVIVLDNYEDILLVLSVLKESVSVYLPDFKDDDFTQLLESKTVKDIQPCTDIGSHTKILSLCDKIGIPKQFSDSLSKKDLKAEKQLVHKHNSDNVMISKSERLPNTTVFYLKGFFCTKEIILDHEAGDHIESVILTEICRQACLSASEETLSGKEYLIPTEDTKIYKRFITSGAPLLIQVISGQTGKHQGYCVFTLFQNEKCCLKGYMLGRVFRDRGSFKEMRTRTNE</sequence>
<dbReference type="InterPro" id="IPR005509">
    <property type="entry name" value="AfsA_hotdog_dom"/>
</dbReference>
<protein>
    <recommendedName>
        <fullName evidence="1">A-factor biosynthesis hotdog domain-containing protein</fullName>
    </recommendedName>
</protein>
<accession>A0AAX1K186</accession>
<dbReference type="Proteomes" id="UP000595884">
    <property type="component" value="Chromosome"/>
</dbReference>
<dbReference type="EMBL" id="CP066294">
    <property type="protein sequence ID" value="QQL46888.1"/>
    <property type="molecule type" value="Genomic_DNA"/>
</dbReference>
<feature type="domain" description="A-factor biosynthesis hotdog" evidence="1">
    <location>
        <begin position="112"/>
        <end position="234"/>
    </location>
</feature>
<dbReference type="AlphaFoldDB" id="A0AAX1K186"/>
<dbReference type="RefSeq" id="WP_002286967.1">
    <property type="nucleotide sequence ID" value="NZ_CP066294.2"/>
</dbReference>
<evidence type="ECO:0000313" key="3">
    <source>
        <dbReference type="Proteomes" id="UP000595884"/>
    </source>
</evidence>
<evidence type="ECO:0000313" key="2">
    <source>
        <dbReference type="EMBL" id="QQL46888.1"/>
    </source>
</evidence>
<name>A0AAX1K186_STRMG</name>
<gene>
    <name evidence="2" type="ORF">IGS65_007350</name>
</gene>